<dbReference type="InterPro" id="IPR032861">
    <property type="entry name" value="TAXi_N"/>
</dbReference>
<feature type="domain" description="Peptidase A1" evidence="10">
    <location>
        <begin position="92"/>
        <end position="428"/>
    </location>
</feature>
<evidence type="ECO:0000256" key="1">
    <source>
        <dbReference type="ARBA" id="ARBA00004613"/>
    </source>
</evidence>
<keyword evidence="7" id="KW-0378">Hydrolase</keyword>
<organism evidence="11 12">
    <name type="scientific">Cephalotus follicularis</name>
    <name type="common">Albany pitcher plant</name>
    <dbReference type="NCBI Taxonomy" id="3775"/>
    <lineage>
        <taxon>Eukaryota</taxon>
        <taxon>Viridiplantae</taxon>
        <taxon>Streptophyta</taxon>
        <taxon>Embryophyta</taxon>
        <taxon>Tracheophyta</taxon>
        <taxon>Spermatophyta</taxon>
        <taxon>Magnoliopsida</taxon>
        <taxon>eudicotyledons</taxon>
        <taxon>Gunneridae</taxon>
        <taxon>Pentapetalae</taxon>
        <taxon>rosids</taxon>
        <taxon>fabids</taxon>
        <taxon>Oxalidales</taxon>
        <taxon>Cephalotaceae</taxon>
        <taxon>Cephalotus</taxon>
    </lineage>
</organism>
<evidence type="ECO:0000256" key="5">
    <source>
        <dbReference type="ARBA" id="ARBA00022729"/>
    </source>
</evidence>
<protein>
    <submittedName>
        <fullName evidence="11">Asp domain-containing protein</fullName>
    </submittedName>
</protein>
<feature type="chain" id="PRO_5013089009" evidence="9">
    <location>
        <begin position="28"/>
        <end position="435"/>
    </location>
</feature>
<keyword evidence="3" id="KW-0964">Secreted</keyword>
<dbReference type="EMBL" id="BDDD01001649">
    <property type="protein sequence ID" value="GAV77572.1"/>
    <property type="molecule type" value="Genomic_DNA"/>
</dbReference>
<dbReference type="PANTHER" id="PTHR47967">
    <property type="entry name" value="OS07G0603500 PROTEIN-RELATED"/>
    <property type="match status" value="1"/>
</dbReference>
<sequence length="435" mass="46788">MASPLLAFTSAINLFILYLSLTSIVEAHNGGFSVELIHRDSPKSPFYNPLETDSQRLARALRRSVIHAYHSSLHSLSSNAPKAEIISNHGEYLMNISIGTPPVPILAIADTGSDLIWTQCKPCAQCFKQDAKLFDPFFSTTYGSVSCSSRQCQNLSGTSCLKGGVCQYFISYGDNSHSSGDLAVDTLTLTSTTRRPVAFPNIVFGCGHDNAATFDAKSTGIVGLSGGNVSLISQLSSSIGGKFSYCLVPVLGSDVSSQMNFGTDAMFSGYGVVSTPLLQNNDIFYYLTLEAVSVGNHRIEFEDSSLGTNEGNIIIDSGTTLTFLPLKLYAGLESAIVRMVRAKRVNDPNGVLNLCYNALSDSIVPPITVHFKGADVRLNPLNTFIEVAESVLCLAIKPITNGAAVYGNLAQMNFLVGYDLEKKIISFKNTDCTMQ</sequence>
<gene>
    <name evidence="11" type="ORF">CFOL_v3_21043</name>
</gene>
<dbReference type="FunFam" id="2.40.70.10:FF:000016">
    <property type="entry name" value="Probable aspartic protease At2g35615"/>
    <property type="match status" value="1"/>
</dbReference>
<dbReference type="PROSITE" id="PS51767">
    <property type="entry name" value="PEPTIDASE_A1"/>
    <property type="match status" value="1"/>
</dbReference>
<keyword evidence="6" id="KW-0064">Aspartyl protease</keyword>
<dbReference type="FunFam" id="2.40.70.10:FF:000050">
    <property type="entry name" value="Aspartic proteinase CDR1"/>
    <property type="match status" value="1"/>
</dbReference>
<dbReference type="InterPro" id="IPR051708">
    <property type="entry name" value="Plant_Aspart_Prot_A1"/>
</dbReference>
<feature type="signal peptide" evidence="9">
    <location>
        <begin position="1"/>
        <end position="27"/>
    </location>
</feature>
<keyword evidence="8" id="KW-0325">Glycoprotein</keyword>
<proteinExistence type="inferred from homology"/>
<dbReference type="AlphaFoldDB" id="A0A1Q3CBU1"/>
<evidence type="ECO:0000313" key="11">
    <source>
        <dbReference type="EMBL" id="GAV77572.1"/>
    </source>
</evidence>
<accession>A0A1Q3CBU1</accession>
<evidence type="ECO:0000256" key="3">
    <source>
        <dbReference type="ARBA" id="ARBA00022525"/>
    </source>
</evidence>
<dbReference type="SUPFAM" id="SSF50630">
    <property type="entry name" value="Acid proteases"/>
    <property type="match status" value="1"/>
</dbReference>
<dbReference type="Proteomes" id="UP000187406">
    <property type="component" value="Unassembled WGS sequence"/>
</dbReference>
<evidence type="ECO:0000256" key="7">
    <source>
        <dbReference type="ARBA" id="ARBA00022801"/>
    </source>
</evidence>
<dbReference type="Pfam" id="PF14541">
    <property type="entry name" value="TAXi_C"/>
    <property type="match status" value="1"/>
</dbReference>
<evidence type="ECO:0000256" key="6">
    <source>
        <dbReference type="ARBA" id="ARBA00022750"/>
    </source>
</evidence>
<dbReference type="PANTHER" id="PTHR47967:SF66">
    <property type="entry name" value="ASPARTIC PROTEINASE CDR1-RELATED"/>
    <property type="match status" value="1"/>
</dbReference>
<dbReference type="GO" id="GO:0006508">
    <property type="term" value="P:proteolysis"/>
    <property type="evidence" value="ECO:0007669"/>
    <property type="project" value="UniProtKB-KW"/>
</dbReference>
<keyword evidence="12" id="KW-1185">Reference proteome</keyword>
<dbReference type="FunCoup" id="A0A1Q3CBU1">
    <property type="interactions" value="87"/>
</dbReference>
<dbReference type="InterPro" id="IPR032799">
    <property type="entry name" value="TAXi_C"/>
</dbReference>
<dbReference type="InParanoid" id="A0A1Q3CBU1"/>
<dbReference type="OrthoDB" id="2747330at2759"/>
<dbReference type="InterPro" id="IPR034161">
    <property type="entry name" value="Pepsin-like_plant"/>
</dbReference>
<evidence type="ECO:0000259" key="10">
    <source>
        <dbReference type="PROSITE" id="PS51767"/>
    </source>
</evidence>
<keyword evidence="5 9" id="KW-0732">Signal</keyword>
<evidence type="ECO:0000256" key="4">
    <source>
        <dbReference type="ARBA" id="ARBA00022670"/>
    </source>
</evidence>
<dbReference type="CDD" id="cd05476">
    <property type="entry name" value="pepsin_A_like_plant"/>
    <property type="match status" value="1"/>
</dbReference>
<evidence type="ECO:0000256" key="2">
    <source>
        <dbReference type="ARBA" id="ARBA00007447"/>
    </source>
</evidence>
<comment type="caution">
    <text evidence="11">The sequence shown here is derived from an EMBL/GenBank/DDBJ whole genome shotgun (WGS) entry which is preliminary data.</text>
</comment>
<dbReference type="InterPro" id="IPR033121">
    <property type="entry name" value="PEPTIDASE_A1"/>
</dbReference>
<dbReference type="GO" id="GO:0004190">
    <property type="term" value="F:aspartic-type endopeptidase activity"/>
    <property type="evidence" value="ECO:0007669"/>
    <property type="project" value="UniProtKB-KW"/>
</dbReference>
<evidence type="ECO:0000256" key="8">
    <source>
        <dbReference type="ARBA" id="ARBA00023180"/>
    </source>
</evidence>
<name>A0A1Q3CBU1_CEPFO</name>
<dbReference type="Gene3D" id="2.40.70.10">
    <property type="entry name" value="Acid Proteases"/>
    <property type="match status" value="2"/>
</dbReference>
<keyword evidence="4" id="KW-0645">Protease</keyword>
<reference evidence="12" key="1">
    <citation type="submission" date="2016-04" db="EMBL/GenBank/DDBJ databases">
        <title>Cephalotus genome sequencing.</title>
        <authorList>
            <person name="Fukushima K."/>
            <person name="Hasebe M."/>
            <person name="Fang X."/>
        </authorList>
    </citation>
    <scope>NUCLEOTIDE SEQUENCE [LARGE SCALE GENOMIC DNA]</scope>
    <source>
        <strain evidence="12">cv. St1</strain>
    </source>
</reference>
<comment type="subcellular location">
    <subcellularLocation>
        <location evidence="1">Secreted</location>
    </subcellularLocation>
</comment>
<dbReference type="Pfam" id="PF14543">
    <property type="entry name" value="TAXi_N"/>
    <property type="match status" value="1"/>
</dbReference>
<dbReference type="GO" id="GO:0005576">
    <property type="term" value="C:extracellular region"/>
    <property type="evidence" value="ECO:0007669"/>
    <property type="project" value="UniProtKB-SubCell"/>
</dbReference>
<dbReference type="InterPro" id="IPR021109">
    <property type="entry name" value="Peptidase_aspartic_dom_sf"/>
</dbReference>
<evidence type="ECO:0000256" key="9">
    <source>
        <dbReference type="SAM" id="SignalP"/>
    </source>
</evidence>
<evidence type="ECO:0000313" key="12">
    <source>
        <dbReference type="Proteomes" id="UP000187406"/>
    </source>
</evidence>
<comment type="similarity">
    <text evidence="2">Belongs to the peptidase A1 family.</text>
</comment>
<dbReference type="STRING" id="3775.A0A1Q3CBU1"/>